<dbReference type="Proteomes" id="UP000178319">
    <property type="component" value="Unassembled WGS sequence"/>
</dbReference>
<protein>
    <submittedName>
        <fullName evidence="1">Uncharacterized protein</fullName>
    </submittedName>
</protein>
<reference evidence="1 2" key="1">
    <citation type="journal article" date="2016" name="Nat. Commun.">
        <title>Thousands of microbial genomes shed light on interconnected biogeochemical processes in an aquifer system.</title>
        <authorList>
            <person name="Anantharaman K."/>
            <person name="Brown C.T."/>
            <person name="Hug L.A."/>
            <person name="Sharon I."/>
            <person name="Castelle C.J."/>
            <person name="Probst A.J."/>
            <person name="Thomas B.C."/>
            <person name="Singh A."/>
            <person name="Wilkins M.J."/>
            <person name="Karaoz U."/>
            <person name="Brodie E.L."/>
            <person name="Williams K.H."/>
            <person name="Hubbard S.S."/>
            <person name="Banfield J.F."/>
        </authorList>
    </citation>
    <scope>NUCLEOTIDE SEQUENCE [LARGE SCALE GENOMIC DNA]</scope>
</reference>
<evidence type="ECO:0000313" key="1">
    <source>
        <dbReference type="EMBL" id="OGY11377.1"/>
    </source>
</evidence>
<dbReference type="AlphaFoldDB" id="A0A1G1V7S8"/>
<organism evidence="1 2">
    <name type="scientific">Candidatus Blackburnbacteria bacterium RIFCSPHIGHO2_02_FULL_44_20</name>
    <dbReference type="NCBI Taxonomy" id="1797516"/>
    <lineage>
        <taxon>Bacteria</taxon>
        <taxon>Candidatus Blackburniibacteriota</taxon>
    </lineage>
</organism>
<evidence type="ECO:0000313" key="2">
    <source>
        <dbReference type="Proteomes" id="UP000178319"/>
    </source>
</evidence>
<dbReference type="EMBL" id="MHBZ01000019">
    <property type="protein sequence ID" value="OGY11377.1"/>
    <property type="molecule type" value="Genomic_DNA"/>
</dbReference>
<sequence>MRINQIATHRNPHLDEYVGIYLLQRYGRQKYPGIENAKVVYYDAGRNSPDGTSAEEWEARGVLAVGIWGGKFDEHANGDQARKLNECAATLIAKDLGIADRPELGRLLAFTKARDLGEETMLDGEKVEAGTFDLASLVKQMHLAYPDHPETVRSWVDAIIRGYIKNQEGFFQLKEHYDRNKLVVQIPGPSNRVYTVVLIRSNNKQVLGYARSKYGDKADIVVQQQTSGHIQILPNQSSGSSMRDTVHMVRIREMEAKELFGDLPWKDLSREGVLEHSEEWYYQPNGGMLLNGSLTARNMPPTKLGLHDILEILMVSLNPRVFDAQRQRWCQEGECSSTQRDPCPLYKVGLGRCHTVRTQQRRAREAAASTS</sequence>
<proteinExistence type="predicted"/>
<gene>
    <name evidence="1" type="ORF">A3D26_02645</name>
</gene>
<accession>A0A1G1V7S8</accession>
<name>A0A1G1V7S8_9BACT</name>
<comment type="caution">
    <text evidence="1">The sequence shown here is derived from an EMBL/GenBank/DDBJ whole genome shotgun (WGS) entry which is preliminary data.</text>
</comment>